<gene>
    <name evidence="1" type="ORF">SAMN06265337_1228</name>
</gene>
<name>A0A212TGR7_9BACT</name>
<sequence length="68" mass="7669">MPKRANDPEKLISTKIRTSTRPKLDILKKLHGTKSDYDMLKIAVDLAFITDHARITALAELLQIELPA</sequence>
<dbReference type="OrthoDB" id="9937256at2"/>
<protein>
    <submittedName>
        <fullName evidence="1">Uncharacterized protein</fullName>
    </submittedName>
</protein>
<evidence type="ECO:0000313" key="2">
    <source>
        <dbReference type="Proteomes" id="UP000198131"/>
    </source>
</evidence>
<dbReference type="Proteomes" id="UP000198131">
    <property type="component" value="Unassembled WGS sequence"/>
</dbReference>
<dbReference type="EMBL" id="FYEW01000001">
    <property type="protein sequence ID" value="SNC65165.1"/>
    <property type="molecule type" value="Genomic_DNA"/>
</dbReference>
<reference evidence="2" key="1">
    <citation type="submission" date="2017-06" db="EMBL/GenBank/DDBJ databases">
        <authorList>
            <person name="Varghese N."/>
            <person name="Submissions S."/>
        </authorList>
    </citation>
    <scope>NUCLEOTIDE SEQUENCE [LARGE SCALE GENOMIC DNA]</scope>
    <source>
        <strain evidence="2">DSM 11116</strain>
    </source>
</reference>
<organism evidence="1 2">
    <name type="scientific">Hymenobacter gelipurpurascens</name>
    <dbReference type="NCBI Taxonomy" id="89968"/>
    <lineage>
        <taxon>Bacteria</taxon>
        <taxon>Pseudomonadati</taxon>
        <taxon>Bacteroidota</taxon>
        <taxon>Cytophagia</taxon>
        <taxon>Cytophagales</taxon>
        <taxon>Hymenobacteraceae</taxon>
        <taxon>Hymenobacter</taxon>
    </lineage>
</organism>
<evidence type="ECO:0000313" key="1">
    <source>
        <dbReference type="EMBL" id="SNC65165.1"/>
    </source>
</evidence>
<proteinExistence type="predicted"/>
<accession>A0A212TGR7</accession>
<keyword evidence="2" id="KW-1185">Reference proteome</keyword>
<dbReference type="AlphaFoldDB" id="A0A212TGR7"/>
<dbReference type="RefSeq" id="WP_088842483.1">
    <property type="nucleotide sequence ID" value="NZ_FYEW01000001.1"/>
</dbReference>